<keyword evidence="2" id="KW-1185">Reference proteome</keyword>
<dbReference type="Proteomes" id="UP000002772">
    <property type="component" value="Unassembled WGS sequence"/>
</dbReference>
<name>F8NA29_9BACT</name>
<dbReference type="STRING" id="688246.Premu_0273"/>
<dbReference type="HOGENOM" id="CLU_100275_5_1_10"/>
<dbReference type="Pfam" id="PF02566">
    <property type="entry name" value="OsmC"/>
    <property type="match status" value="1"/>
</dbReference>
<dbReference type="InterPro" id="IPR015946">
    <property type="entry name" value="KH_dom-like_a/b"/>
</dbReference>
<dbReference type="InterPro" id="IPR003718">
    <property type="entry name" value="OsmC/Ohr_fam"/>
</dbReference>
<dbReference type="RefSeq" id="WP_007572504.1">
    <property type="nucleotide sequence ID" value="NZ_BPTS01000001.1"/>
</dbReference>
<dbReference type="eggNOG" id="COG1765">
    <property type="taxonomic scope" value="Bacteria"/>
</dbReference>
<sequence length="131" mass="14384">MIIIENIGGFRTEIKNDKELTHTDAPANHGGKGEYVTPVELLAESLMACALTTASMGAAKSGIDAKGWHAGLMGVEFSENHDRVTAISIEFHFDKDVPETQRKRLEAFTRHGCTVGNSLNVDEKFTFLYDV</sequence>
<organism evidence="1 2">
    <name type="scientific">Hallella multisaccharivorax DSM 17128</name>
    <dbReference type="NCBI Taxonomy" id="688246"/>
    <lineage>
        <taxon>Bacteria</taxon>
        <taxon>Pseudomonadati</taxon>
        <taxon>Bacteroidota</taxon>
        <taxon>Bacteroidia</taxon>
        <taxon>Bacteroidales</taxon>
        <taxon>Prevotellaceae</taxon>
        <taxon>Hallella</taxon>
    </lineage>
</organism>
<gene>
    <name evidence="1" type="ORF">Premu_0273</name>
</gene>
<dbReference type="SUPFAM" id="SSF82784">
    <property type="entry name" value="OsmC-like"/>
    <property type="match status" value="1"/>
</dbReference>
<dbReference type="EMBL" id="GL945017">
    <property type="protein sequence ID" value="EGN55759.1"/>
    <property type="molecule type" value="Genomic_DNA"/>
</dbReference>
<dbReference type="InterPro" id="IPR036102">
    <property type="entry name" value="OsmC/Ohrsf"/>
</dbReference>
<dbReference type="OrthoDB" id="290036at2"/>
<reference evidence="2" key="1">
    <citation type="journal article" date="2011" name="Stand. Genomic Sci.">
        <title>Non-contiguous finished genome sequence of the opportunistic oral pathogen Prevotella multisaccharivorax type strain (PPPA20).</title>
        <authorList>
            <person name="Pati A."/>
            <person name="Gronow S."/>
            <person name="Lu M."/>
            <person name="Lapidus A."/>
            <person name="Nolan M."/>
            <person name="Lucas S."/>
            <person name="Hammon N."/>
            <person name="Deshpande S."/>
            <person name="Cheng J.F."/>
            <person name="Tapia R."/>
            <person name="Han C."/>
            <person name="Goodwin L."/>
            <person name="Pitluck S."/>
            <person name="Liolios K."/>
            <person name="Pagani I."/>
            <person name="Mavromatis K."/>
            <person name="Mikhailova N."/>
            <person name="Huntemann M."/>
            <person name="Chen A."/>
            <person name="Palaniappan K."/>
            <person name="Land M."/>
            <person name="Hauser L."/>
            <person name="Detter J.C."/>
            <person name="Brambilla E.M."/>
            <person name="Rohde M."/>
            <person name="Goker M."/>
            <person name="Woyke T."/>
            <person name="Bristow J."/>
            <person name="Eisen J.A."/>
            <person name="Markowitz V."/>
            <person name="Hugenholtz P."/>
            <person name="Kyrpides N.C."/>
            <person name="Klenk H.P."/>
            <person name="Ivanova N."/>
        </authorList>
    </citation>
    <scope>NUCLEOTIDE SEQUENCE [LARGE SCALE GENOMIC DNA]</scope>
    <source>
        <strain evidence="2">DSM 17128</strain>
    </source>
</reference>
<evidence type="ECO:0000313" key="2">
    <source>
        <dbReference type="Proteomes" id="UP000002772"/>
    </source>
</evidence>
<proteinExistence type="predicted"/>
<protein>
    <submittedName>
        <fullName evidence="1">OsmC family protein</fullName>
    </submittedName>
</protein>
<evidence type="ECO:0000313" key="1">
    <source>
        <dbReference type="EMBL" id="EGN55759.1"/>
    </source>
</evidence>
<dbReference type="Gene3D" id="3.30.300.20">
    <property type="match status" value="1"/>
</dbReference>
<accession>F8NA29</accession>
<dbReference type="AlphaFoldDB" id="F8NA29"/>